<dbReference type="PROSITE" id="PS00232">
    <property type="entry name" value="CADHERIN_1"/>
    <property type="match status" value="1"/>
</dbReference>
<evidence type="ECO:0000256" key="7">
    <source>
        <dbReference type="ARBA" id="ARBA00023136"/>
    </source>
</evidence>
<sequence length="896" mass="98082">MYTFTVEALDTKGTMPPGLASVTVRILDMNDFSPAFSQSVYKGMVAPNALKGTIVTTVMANDSDPAGTPAGLVRYKVDQDNHPYSTSIFDVADVSGQVVTKVNLNEEPNLKFRLVVVAYDHGEPVKENTTLVEITVLQPSVIPVFTQEEYRFPPVSEEAAVGTLVGVIMAAAVNQTIVYSIVGGNGGDIFSLNETTGEIFTASLLDYETVPKYVLKVEANSMEVVSSNLRAPSKSNTAKVVVDIWDENDHPPVFTKSLYIGGVTEDAKTFTPVLQVQALDKDTGNYSAMLYSLIIPPPPNKGDSKDGFVIEPYSGVVKTAIVYRNMRRSYFKFEVVATDNYGLGHSSTAEIVVSVVNQLDMQVIVSNVPPTYVEKNKDKLLSILERYVQEQIAGAKVVVETIGPHRTIDGSEQEDYTKSDLMIYAIDPLTNRAVSRQELFKFLDGKLLDINKESQPFLPPGGRILEITTPEVVTSVKKAVQSVGYTEGALLALAVIIIICCVPAILIVIITYKQFKERQAECAKTSRIQMALPTGKPEGGTANNLYEELGDNAMRGFGQHETQHLLRPSLLRPEELSVESGIDPGQDYYTQDYYNYDHGYELPQYGSRRKLISPSGLYDEYGEVVVDDDGSYYYSPQESDGEQGSRKRRIKLVLDREYETSSTGEDSMPDTQRNRLSTTQTNHVNVNGSIYVAQNGSIIRTRRSGNPSGPTHTTSTTNNNLKVNSPVFSSRLAKHFKKLDKMAATLEERAPLNSPTTSVDGGRITLSTFQSSRRAVSSTATSSFSNTDNNKMLNVLNTRQSSVSLGSTSTSNTGPGSVASKTDVPTAACSGTEQPESTAGTDGLQEGDRESKVDRDEDDSVVPREPLECPSDRTQSDEEELWMGPWNSLHIPMTKL</sequence>
<feature type="region of interest" description="Disordered" evidence="9">
    <location>
        <begin position="656"/>
        <end position="681"/>
    </location>
</feature>
<dbReference type="PROSITE" id="PS50268">
    <property type="entry name" value="CADHERIN_2"/>
    <property type="match status" value="4"/>
</dbReference>
<evidence type="ECO:0000256" key="8">
    <source>
        <dbReference type="PROSITE-ProRule" id="PRU00043"/>
    </source>
</evidence>
<evidence type="ECO:0000256" key="6">
    <source>
        <dbReference type="ARBA" id="ARBA00022989"/>
    </source>
</evidence>
<evidence type="ECO:0000256" key="4">
    <source>
        <dbReference type="ARBA" id="ARBA00022837"/>
    </source>
</evidence>
<dbReference type="SUPFAM" id="SSF49313">
    <property type="entry name" value="Cadherin-like"/>
    <property type="match status" value="3"/>
</dbReference>
<evidence type="ECO:0000256" key="5">
    <source>
        <dbReference type="ARBA" id="ARBA00022889"/>
    </source>
</evidence>
<keyword evidence="4 8" id="KW-0106">Calcium</keyword>
<reference evidence="12" key="2">
    <citation type="submission" date="2016-06" db="EMBL/GenBank/DDBJ databases">
        <title>The genome of a short-lived fish provides insights into sex chromosome evolution and the genetic control of aging.</title>
        <authorList>
            <person name="Reichwald K."/>
            <person name="Felder M."/>
            <person name="Petzold A."/>
            <person name="Koch P."/>
            <person name="Groth M."/>
            <person name="Platzer M."/>
        </authorList>
    </citation>
    <scope>NUCLEOTIDE SEQUENCE</scope>
    <source>
        <tissue evidence="12">Brain</tissue>
    </source>
</reference>
<keyword evidence="3" id="KW-0677">Repeat</keyword>
<feature type="domain" description="Cadherin" evidence="11">
    <location>
        <begin position="2"/>
        <end position="36"/>
    </location>
</feature>
<gene>
    <name evidence="12" type="primary">PCDH15B</name>
</gene>
<dbReference type="GO" id="GO:0009653">
    <property type="term" value="P:anatomical structure morphogenesis"/>
    <property type="evidence" value="ECO:0007669"/>
    <property type="project" value="UniProtKB-ARBA"/>
</dbReference>
<feature type="domain" description="Cadherin" evidence="11">
    <location>
        <begin position="37"/>
        <end position="145"/>
    </location>
</feature>
<dbReference type="PRINTS" id="PR00205">
    <property type="entry name" value="CADHERIN"/>
</dbReference>
<keyword evidence="2 10" id="KW-0812">Transmembrane</keyword>
<dbReference type="GO" id="GO:0005886">
    <property type="term" value="C:plasma membrane"/>
    <property type="evidence" value="ECO:0007669"/>
    <property type="project" value="InterPro"/>
</dbReference>
<dbReference type="EMBL" id="HAEF01018999">
    <property type="protein sequence ID" value="SBR60158.1"/>
    <property type="molecule type" value="Transcribed_RNA"/>
</dbReference>
<dbReference type="PANTHER" id="PTHR24025:SF23">
    <property type="entry name" value="NEURAL-CADHERIN"/>
    <property type="match status" value="1"/>
</dbReference>
<feature type="region of interest" description="Disordered" evidence="9">
    <location>
        <begin position="629"/>
        <end position="648"/>
    </location>
</feature>
<dbReference type="Gene3D" id="2.60.40.60">
    <property type="entry name" value="Cadherins"/>
    <property type="match status" value="3"/>
</dbReference>
<evidence type="ECO:0000256" key="1">
    <source>
        <dbReference type="ARBA" id="ARBA00004370"/>
    </source>
</evidence>
<dbReference type="GO" id="GO:0007156">
    <property type="term" value="P:homophilic cell adhesion via plasma membrane adhesion molecules"/>
    <property type="evidence" value="ECO:0007669"/>
    <property type="project" value="InterPro"/>
</dbReference>
<dbReference type="Pfam" id="PF00028">
    <property type="entry name" value="Cadherin"/>
    <property type="match status" value="3"/>
</dbReference>
<reference evidence="12" key="1">
    <citation type="submission" date="2016-05" db="EMBL/GenBank/DDBJ databases">
        <authorList>
            <person name="Lavstsen T."/>
            <person name="Jespersen J.S."/>
        </authorList>
    </citation>
    <scope>NUCLEOTIDE SEQUENCE</scope>
    <source>
        <tissue evidence="12">Brain</tissue>
    </source>
</reference>
<accession>A0A1A8MTI0</accession>
<comment type="subcellular location">
    <subcellularLocation>
        <location evidence="1">Membrane</location>
    </subcellularLocation>
</comment>
<feature type="domain" description="Cadherin" evidence="11">
    <location>
        <begin position="255"/>
        <end position="372"/>
    </location>
</feature>
<feature type="domain" description="Cadherin" evidence="11">
    <location>
        <begin position="155"/>
        <end position="254"/>
    </location>
</feature>
<dbReference type="GO" id="GO:0005509">
    <property type="term" value="F:calcium ion binding"/>
    <property type="evidence" value="ECO:0007669"/>
    <property type="project" value="UniProtKB-UniRule"/>
</dbReference>
<feature type="region of interest" description="Disordered" evidence="9">
    <location>
        <begin position="770"/>
        <end position="881"/>
    </location>
</feature>
<dbReference type="PANTHER" id="PTHR24025">
    <property type="entry name" value="DESMOGLEIN FAMILY MEMBER"/>
    <property type="match status" value="1"/>
</dbReference>
<dbReference type="InterPro" id="IPR050971">
    <property type="entry name" value="Cadherin-domain_protein"/>
</dbReference>
<feature type="compositionally biased region" description="Polar residues" evidence="9">
    <location>
        <begin position="829"/>
        <end position="840"/>
    </location>
</feature>
<dbReference type="InterPro" id="IPR015919">
    <property type="entry name" value="Cadherin-like_sf"/>
</dbReference>
<dbReference type="InterPro" id="IPR002126">
    <property type="entry name" value="Cadherin-like_dom"/>
</dbReference>
<dbReference type="InterPro" id="IPR020894">
    <property type="entry name" value="Cadherin_CS"/>
</dbReference>
<dbReference type="Pfam" id="PF23206">
    <property type="entry name" value="PCDH15_12th"/>
    <property type="match status" value="1"/>
</dbReference>
<evidence type="ECO:0000313" key="12">
    <source>
        <dbReference type="EMBL" id="SBR60158.1"/>
    </source>
</evidence>
<feature type="region of interest" description="Disordered" evidence="9">
    <location>
        <begin position="697"/>
        <end position="723"/>
    </location>
</feature>
<feature type="compositionally biased region" description="Basic and acidic residues" evidence="9">
    <location>
        <begin position="846"/>
        <end position="876"/>
    </location>
</feature>
<evidence type="ECO:0000256" key="9">
    <source>
        <dbReference type="SAM" id="MobiDB-lite"/>
    </source>
</evidence>
<proteinExistence type="predicted"/>
<keyword evidence="7 10" id="KW-0472">Membrane</keyword>
<feature type="transmembrane region" description="Helical" evidence="10">
    <location>
        <begin position="488"/>
        <end position="510"/>
    </location>
</feature>
<name>A0A1A8MTI0_9TELE</name>
<evidence type="ECO:0000256" key="2">
    <source>
        <dbReference type="ARBA" id="ARBA00022692"/>
    </source>
</evidence>
<keyword evidence="5" id="KW-0130">Cell adhesion</keyword>
<protein>
    <submittedName>
        <fullName evidence="12">Protocadherin 15b</fullName>
    </submittedName>
</protein>
<keyword evidence="6 10" id="KW-1133">Transmembrane helix</keyword>
<evidence type="ECO:0000256" key="10">
    <source>
        <dbReference type="SAM" id="Phobius"/>
    </source>
</evidence>
<evidence type="ECO:0000259" key="11">
    <source>
        <dbReference type="PROSITE" id="PS50268"/>
    </source>
</evidence>
<dbReference type="AlphaFoldDB" id="A0A1A8MTI0"/>
<dbReference type="InterPro" id="IPR056989">
    <property type="entry name" value="PCDH15_12th_dom"/>
</dbReference>
<dbReference type="CDD" id="cd11304">
    <property type="entry name" value="Cadherin_repeat"/>
    <property type="match status" value="3"/>
</dbReference>
<feature type="compositionally biased region" description="Low complexity" evidence="9">
    <location>
        <begin position="771"/>
        <end position="785"/>
    </location>
</feature>
<dbReference type="SMART" id="SM00112">
    <property type="entry name" value="CA"/>
    <property type="match status" value="3"/>
</dbReference>
<dbReference type="GO" id="GO:0005911">
    <property type="term" value="C:cell-cell junction"/>
    <property type="evidence" value="ECO:0007669"/>
    <property type="project" value="TreeGrafter"/>
</dbReference>
<evidence type="ECO:0000256" key="3">
    <source>
        <dbReference type="ARBA" id="ARBA00022737"/>
    </source>
</evidence>
<feature type="compositionally biased region" description="Low complexity" evidence="9">
    <location>
        <begin position="801"/>
        <end position="817"/>
    </location>
</feature>
<feature type="compositionally biased region" description="Polar residues" evidence="9">
    <location>
        <begin position="660"/>
        <end position="681"/>
    </location>
</feature>
<organism evidence="12">
    <name type="scientific">Nothobranchius pienaari</name>
    <dbReference type="NCBI Taxonomy" id="704102"/>
    <lineage>
        <taxon>Eukaryota</taxon>
        <taxon>Metazoa</taxon>
        <taxon>Chordata</taxon>
        <taxon>Craniata</taxon>
        <taxon>Vertebrata</taxon>
        <taxon>Euteleostomi</taxon>
        <taxon>Actinopterygii</taxon>
        <taxon>Neopterygii</taxon>
        <taxon>Teleostei</taxon>
        <taxon>Neoteleostei</taxon>
        <taxon>Acanthomorphata</taxon>
        <taxon>Ovalentaria</taxon>
        <taxon>Atherinomorphae</taxon>
        <taxon>Cyprinodontiformes</taxon>
        <taxon>Nothobranchiidae</taxon>
        <taxon>Nothobranchius</taxon>
    </lineage>
</organism>
<feature type="compositionally biased region" description="Polar residues" evidence="9">
    <location>
        <begin position="786"/>
        <end position="800"/>
    </location>
</feature>